<evidence type="ECO:0000256" key="2">
    <source>
        <dbReference type="SAM" id="Phobius"/>
    </source>
</evidence>
<dbReference type="Proteomes" id="UP001149090">
    <property type="component" value="Unassembled WGS sequence"/>
</dbReference>
<evidence type="ECO:0000313" key="5">
    <source>
        <dbReference type="EMBL" id="KAJ5073059.1"/>
    </source>
</evidence>
<feature type="compositionally biased region" description="Low complexity" evidence="1">
    <location>
        <begin position="140"/>
        <end position="167"/>
    </location>
</feature>
<name>A0A9Q0RAG7_ANAIG</name>
<sequence>MFSLFCFFLIIHFVLSQNCYGVSGCETCVQNGCAWCDSNKGCWPSEADFNACSKWMTSKDECGPKLSTILGAVFGTFGGLILIGLIMFCCVRCSQKNKKRESQRIAKSNQKVSDEKSVEIKPFIDTPLLNDQQPTFEPIYQQPNYQQPNYQQPNYQQPNYQQPNYQQPTFEPIYQQPNYQQPNYQQPNYQQPNYQQPIYQQPNYQQPNYQGPIGMNFEQGNN</sequence>
<dbReference type="Pfam" id="PF12104">
    <property type="entry name" value="Tcell_CD4_C"/>
    <property type="match status" value="1"/>
</dbReference>
<feature type="signal peptide" evidence="3">
    <location>
        <begin position="1"/>
        <end position="16"/>
    </location>
</feature>
<gene>
    <name evidence="5" type="ORF">M0811_09014</name>
</gene>
<feature type="chain" id="PRO_5040212713" evidence="3">
    <location>
        <begin position="17"/>
        <end position="222"/>
    </location>
</feature>
<feature type="compositionally biased region" description="Low complexity" evidence="1">
    <location>
        <begin position="201"/>
        <end position="210"/>
    </location>
</feature>
<evidence type="ECO:0000313" key="6">
    <source>
        <dbReference type="Proteomes" id="UP001149090"/>
    </source>
</evidence>
<keyword evidence="2" id="KW-0812">Transmembrane</keyword>
<dbReference type="Gene3D" id="1.20.5.900">
    <property type="entry name" value="transmembrane domain of human cd4"/>
    <property type="match status" value="1"/>
</dbReference>
<dbReference type="PANTHER" id="PTHR34008:SF2">
    <property type="entry name" value="REPETITIVE PROLINE-RICH CELL WALL PROTEIN 1"/>
    <property type="match status" value="1"/>
</dbReference>
<protein>
    <submittedName>
        <fullName evidence="5">Repetitive proline-rich cell wall protein</fullName>
    </submittedName>
</protein>
<feature type="transmembrane region" description="Helical" evidence="2">
    <location>
        <begin position="69"/>
        <end position="91"/>
    </location>
</feature>
<feature type="region of interest" description="Disordered" evidence="1">
    <location>
        <begin position="201"/>
        <end position="222"/>
    </location>
</feature>
<keyword evidence="6" id="KW-1185">Reference proteome</keyword>
<accession>A0A9Q0RAG7</accession>
<dbReference type="EMBL" id="JAPDFW010000077">
    <property type="protein sequence ID" value="KAJ5073059.1"/>
    <property type="molecule type" value="Genomic_DNA"/>
</dbReference>
<dbReference type="InterPro" id="IPR021963">
    <property type="entry name" value="Tcell_CD4_Cterm"/>
</dbReference>
<comment type="caution">
    <text evidence="5">The sequence shown here is derived from an EMBL/GenBank/DDBJ whole genome shotgun (WGS) entry which is preliminary data.</text>
</comment>
<feature type="domain" description="T cell CD4 receptor C-terminal region" evidence="4">
    <location>
        <begin position="75"/>
        <end position="115"/>
    </location>
</feature>
<evidence type="ECO:0000256" key="1">
    <source>
        <dbReference type="SAM" id="MobiDB-lite"/>
    </source>
</evidence>
<evidence type="ECO:0000259" key="4">
    <source>
        <dbReference type="Pfam" id="PF12104"/>
    </source>
</evidence>
<organism evidence="5 6">
    <name type="scientific">Anaeramoeba ignava</name>
    <name type="common">Anaerobic marine amoeba</name>
    <dbReference type="NCBI Taxonomy" id="1746090"/>
    <lineage>
        <taxon>Eukaryota</taxon>
        <taxon>Metamonada</taxon>
        <taxon>Anaeramoebidae</taxon>
        <taxon>Anaeramoeba</taxon>
    </lineage>
</organism>
<dbReference type="AlphaFoldDB" id="A0A9Q0RAG7"/>
<evidence type="ECO:0000256" key="3">
    <source>
        <dbReference type="SAM" id="SignalP"/>
    </source>
</evidence>
<keyword evidence="3" id="KW-0732">Signal</keyword>
<feature type="region of interest" description="Disordered" evidence="1">
    <location>
        <begin position="139"/>
        <end position="167"/>
    </location>
</feature>
<proteinExistence type="predicted"/>
<reference evidence="5" key="1">
    <citation type="submission" date="2022-10" db="EMBL/GenBank/DDBJ databases">
        <title>Novel sulphate-reducing endosymbionts in the free-living metamonad Anaeramoeba.</title>
        <authorList>
            <person name="Jerlstrom-Hultqvist J."/>
            <person name="Cepicka I."/>
            <person name="Gallot-Lavallee L."/>
            <person name="Salas-Leiva D."/>
            <person name="Curtis B.A."/>
            <person name="Zahonova K."/>
            <person name="Pipaliya S."/>
            <person name="Dacks J."/>
            <person name="Roger A.J."/>
        </authorList>
    </citation>
    <scope>NUCLEOTIDE SEQUENCE</scope>
    <source>
        <strain evidence="5">BMAN</strain>
    </source>
</reference>
<dbReference type="PANTHER" id="PTHR34008">
    <property type="entry name" value="REPETITIVE PROLINE-RICH CELL WALL PROTEIN 1"/>
    <property type="match status" value="1"/>
</dbReference>
<keyword evidence="2" id="KW-1133">Transmembrane helix</keyword>
<keyword evidence="2" id="KW-0472">Membrane</keyword>